<dbReference type="Proteomes" id="UP000299102">
    <property type="component" value="Unassembled WGS sequence"/>
</dbReference>
<dbReference type="AlphaFoldDB" id="A0A4C1SRF1"/>
<name>A0A4C1SRF1_EUMVA</name>
<gene>
    <name evidence="1" type="ORF">EVAR_3679_1</name>
</gene>
<protein>
    <submittedName>
        <fullName evidence="1">Uncharacterized protein</fullName>
    </submittedName>
</protein>
<evidence type="ECO:0000313" key="2">
    <source>
        <dbReference type="Proteomes" id="UP000299102"/>
    </source>
</evidence>
<comment type="caution">
    <text evidence="1">The sequence shown here is derived from an EMBL/GenBank/DDBJ whole genome shotgun (WGS) entry which is preliminary data.</text>
</comment>
<keyword evidence="2" id="KW-1185">Reference proteome</keyword>
<proteinExistence type="predicted"/>
<accession>A0A4C1SRF1</accession>
<sequence length="123" mass="13137">MSSRERSPGATMASASISAAVSEAVLGDTSCVLRYDSIKNTKTMERVKKYNVRGGERSAARLWRLKIASQPLTGRGVASPAMVAQPREICGDNPISAHGAAKHSDFGIDQALIIANLRAIKRI</sequence>
<organism evidence="1 2">
    <name type="scientific">Eumeta variegata</name>
    <name type="common">Bagworm moth</name>
    <name type="synonym">Eumeta japonica</name>
    <dbReference type="NCBI Taxonomy" id="151549"/>
    <lineage>
        <taxon>Eukaryota</taxon>
        <taxon>Metazoa</taxon>
        <taxon>Ecdysozoa</taxon>
        <taxon>Arthropoda</taxon>
        <taxon>Hexapoda</taxon>
        <taxon>Insecta</taxon>
        <taxon>Pterygota</taxon>
        <taxon>Neoptera</taxon>
        <taxon>Endopterygota</taxon>
        <taxon>Lepidoptera</taxon>
        <taxon>Glossata</taxon>
        <taxon>Ditrysia</taxon>
        <taxon>Tineoidea</taxon>
        <taxon>Psychidae</taxon>
        <taxon>Oiketicinae</taxon>
        <taxon>Eumeta</taxon>
    </lineage>
</organism>
<reference evidence="1 2" key="1">
    <citation type="journal article" date="2019" name="Commun. Biol.">
        <title>The bagworm genome reveals a unique fibroin gene that provides high tensile strength.</title>
        <authorList>
            <person name="Kono N."/>
            <person name="Nakamura H."/>
            <person name="Ohtoshi R."/>
            <person name="Tomita M."/>
            <person name="Numata K."/>
            <person name="Arakawa K."/>
        </authorList>
    </citation>
    <scope>NUCLEOTIDE SEQUENCE [LARGE SCALE GENOMIC DNA]</scope>
</reference>
<dbReference type="EMBL" id="BGZK01000015">
    <property type="protein sequence ID" value="GBP04729.1"/>
    <property type="molecule type" value="Genomic_DNA"/>
</dbReference>
<evidence type="ECO:0000313" key="1">
    <source>
        <dbReference type="EMBL" id="GBP04729.1"/>
    </source>
</evidence>